<dbReference type="InterPro" id="IPR018391">
    <property type="entry name" value="PQQ_b-propeller_rpt"/>
</dbReference>
<keyword evidence="4" id="KW-1185">Reference proteome</keyword>
<evidence type="ECO:0000313" key="3">
    <source>
        <dbReference type="EMBL" id="GAA0302677.1"/>
    </source>
</evidence>
<organism evidence="3 4">
    <name type="scientific">Halarchaeum salinum</name>
    <dbReference type="NCBI Taxonomy" id="489912"/>
    <lineage>
        <taxon>Archaea</taxon>
        <taxon>Methanobacteriati</taxon>
        <taxon>Methanobacteriota</taxon>
        <taxon>Stenosarchaea group</taxon>
        <taxon>Halobacteria</taxon>
        <taxon>Halobacteriales</taxon>
        <taxon>Halobacteriaceae</taxon>
    </lineage>
</organism>
<feature type="region of interest" description="Disordered" evidence="1">
    <location>
        <begin position="33"/>
        <end position="54"/>
    </location>
</feature>
<reference evidence="3 4" key="1">
    <citation type="journal article" date="2019" name="Int. J. Syst. Evol. Microbiol.">
        <title>The Global Catalogue of Microorganisms (GCM) 10K type strain sequencing project: providing services to taxonomists for standard genome sequencing and annotation.</title>
        <authorList>
            <consortium name="The Broad Institute Genomics Platform"/>
            <consortium name="The Broad Institute Genome Sequencing Center for Infectious Disease"/>
            <person name="Wu L."/>
            <person name="Ma J."/>
        </authorList>
    </citation>
    <scope>NUCLEOTIDE SEQUENCE [LARGE SCALE GENOMIC DNA]</scope>
    <source>
        <strain evidence="3 4">JCM 16330</strain>
    </source>
</reference>
<dbReference type="EMBL" id="BAAABL010000044">
    <property type="protein sequence ID" value="GAA0302677.1"/>
    <property type="molecule type" value="Genomic_DNA"/>
</dbReference>
<dbReference type="Proteomes" id="UP001500837">
    <property type="component" value="Unassembled WGS sequence"/>
</dbReference>
<accession>A0AAV3S8C0</accession>
<dbReference type="Gene3D" id="2.130.10.10">
    <property type="entry name" value="YVTN repeat-like/Quinoprotein amine dehydrogenase"/>
    <property type="match status" value="2"/>
</dbReference>
<gene>
    <name evidence="3" type="ORF">GCM10009066_15940</name>
</gene>
<feature type="domain" description="Pyrrolo-quinoline quinone repeat" evidence="2">
    <location>
        <begin position="127"/>
        <end position="327"/>
    </location>
</feature>
<dbReference type="PANTHER" id="PTHR34512">
    <property type="entry name" value="CELL SURFACE PROTEIN"/>
    <property type="match status" value="1"/>
</dbReference>
<evidence type="ECO:0000313" key="4">
    <source>
        <dbReference type="Proteomes" id="UP001500837"/>
    </source>
</evidence>
<protein>
    <recommendedName>
        <fullName evidence="2">Pyrrolo-quinoline quinone repeat domain-containing protein</fullName>
    </recommendedName>
</protein>
<dbReference type="PANTHER" id="PTHR34512:SF30">
    <property type="entry name" value="OUTER MEMBRANE PROTEIN ASSEMBLY FACTOR BAMB"/>
    <property type="match status" value="1"/>
</dbReference>
<sequence length="407" mass="42308">MVAPNARKYVTHPRTRRRALQALGTGLAATLAGCGGGGSRTDTGVSAEPPGSPALEAAGTWPSHRYDATNAAVVADGTGLPDIETYWILDAGDVPAVANGALYNWHTDTSRTGLTRRDSGTAAETGHVSLAVTGTNSPPTVVDGGVYGTDAERAYRFDVAGDAIRWRGPEMPGVRAPPTVAGGVVYVRTRGDENTDAHLRALDAETGATRWRHETTGEAGSPVAVSGDTVYLTGEDGIHAIETRTAETRWHRALSDVRGSTPVVSNETVFVVDDAAGLVAVDVRTGEDRWRALGDAAIVGTPVVAGDAVHVGGDPLVSLDPSDGRVVTEFGEAGRPVGRRGGTLYAVDRDTLRAFDVADGRQRWWYGTGSANIGDTVVRGIDGVTPVDGAVYISAADGLHGIGRPRS</sequence>
<evidence type="ECO:0000256" key="1">
    <source>
        <dbReference type="SAM" id="MobiDB-lite"/>
    </source>
</evidence>
<dbReference type="SUPFAM" id="SSF50998">
    <property type="entry name" value="Quinoprotein alcohol dehydrogenase-like"/>
    <property type="match status" value="1"/>
</dbReference>
<evidence type="ECO:0000259" key="2">
    <source>
        <dbReference type="Pfam" id="PF13360"/>
    </source>
</evidence>
<proteinExistence type="predicted"/>
<dbReference type="Pfam" id="PF13360">
    <property type="entry name" value="PQQ_2"/>
    <property type="match status" value="1"/>
</dbReference>
<name>A0AAV3S8C0_9EURY</name>
<comment type="caution">
    <text evidence="3">The sequence shown here is derived from an EMBL/GenBank/DDBJ whole genome shotgun (WGS) entry which is preliminary data.</text>
</comment>
<dbReference type="SMART" id="SM00564">
    <property type="entry name" value="PQQ"/>
    <property type="match status" value="5"/>
</dbReference>
<dbReference type="InterPro" id="IPR011047">
    <property type="entry name" value="Quinoprotein_ADH-like_sf"/>
</dbReference>
<dbReference type="AlphaFoldDB" id="A0AAV3S8C0"/>
<dbReference type="PROSITE" id="PS51257">
    <property type="entry name" value="PROKAR_LIPOPROTEIN"/>
    <property type="match status" value="1"/>
</dbReference>
<dbReference type="InterPro" id="IPR015943">
    <property type="entry name" value="WD40/YVTN_repeat-like_dom_sf"/>
</dbReference>
<dbReference type="InterPro" id="IPR002372">
    <property type="entry name" value="PQQ_rpt_dom"/>
</dbReference>